<feature type="transmembrane region" description="Helical" evidence="5">
    <location>
        <begin position="170"/>
        <end position="191"/>
    </location>
</feature>
<protein>
    <submittedName>
        <fullName evidence="7">Uncharacterized protein LOC106473481 isoform X2</fullName>
    </submittedName>
</protein>
<accession>A0ABM1BVS0</accession>
<keyword evidence="6" id="KW-1185">Reference proteome</keyword>
<proteinExistence type="predicted"/>
<keyword evidence="3 5" id="KW-1133">Transmembrane helix</keyword>
<evidence type="ECO:0000256" key="2">
    <source>
        <dbReference type="ARBA" id="ARBA00022692"/>
    </source>
</evidence>
<dbReference type="PANTHER" id="PTHR21284">
    <property type="entry name" value="EG:80H7.2 PROTEIN"/>
    <property type="match status" value="1"/>
</dbReference>
<dbReference type="Gene3D" id="1.20.140.150">
    <property type="match status" value="1"/>
</dbReference>
<dbReference type="Pfam" id="PF13903">
    <property type="entry name" value="Claudin_2"/>
    <property type="match status" value="1"/>
</dbReference>
<sequence>MSKKLSEVKISAFCVTSVVLVLMFIAFTTPNWLASDPRFYGADFVKLGLWETCFRSLASPHDLEQRKYYAGCSWIFNDEYQNLRKFLEPPFFIAVQVFFTFGFIALLLACALLLALQICFPSEKEVLAMKLLSLLMLIAGICCTIALITFGARGDGRDWMPDPDHNYLSWSFGLGVVGAFLEYVVSVLFLVESRLAKKRLAIREQQNYNLEQNQNKMGTVI</sequence>
<evidence type="ECO:0000313" key="7">
    <source>
        <dbReference type="RefSeq" id="XP_013789618.1"/>
    </source>
</evidence>
<feature type="transmembrane region" description="Helical" evidence="5">
    <location>
        <begin position="91"/>
        <end position="115"/>
    </location>
</feature>
<keyword evidence="4 5" id="KW-0472">Membrane</keyword>
<reference evidence="7" key="1">
    <citation type="submission" date="2025-08" db="UniProtKB">
        <authorList>
            <consortium name="RefSeq"/>
        </authorList>
    </citation>
    <scope>IDENTIFICATION</scope>
    <source>
        <tissue evidence="7">Muscle</tissue>
    </source>
</reference>
<dbReference type="Proteomes" id="UP000694941">
    <property type="component" value="Unplaced"/>
</dbReference>
<evidence type="ECO:0000313" key="6">
    <source>
        <dbReference type="Proteomes" id="UP000694941"/>
    </source>
</evidence>
<feature type="transmembrane region" description="Helical" evidence="5">
    <location>
        <begin position="127"/>
        <end position="150"/>
    </location>
</feature>
<evidence type="ECO:0000256" key="3">
    <source>
        <dbReference type="ARBA" id="ARBA00022989"/>
    </source>
</evidence>
<evidence type="ECO:0000256" key="4">
    <source>
        <dbReference type="ARBA" id="ARBA00023136"/>
    </source>
</evidence>
<gene>
    <name evidence="7" type="primary">LOC106473481</name>
</gene>
<dbReference type="GeneID" id="106473481"/>
<feature type="transmembrane region" description="Helical" evidence="5">
    <location>
        <begin position="12"/>
        <end position="33"/>
    </location>
</feature>
<organism evidence="6 7">
    <name type="scientific">Limulus polyphemus</name>
    <name type="common">Atlantic horseshoe crab</name>
    <dbReference type="NCBI Taxonomy" id="6850"/>
    <lineage>
        <taxon>Eukaryota</taxon>
        <taxon>Metazoa</taxon>
        <taxon>Ecdysozoa</taxon>
        <taxon>Arthropoda</taxon>
        <taxon>Chelicerata</taxon>
        <taxon>Merostomata</taxon>
        <taxon>Xiphosura</taxon>
        <taxon>Limulidae</taxon>
        <taxon>Limulus</taxon>
    </lineage>
</organism>
<keyword evidence="2 5" id="KW-0812">Transmembrane</keyword>
<evidence type="ECO:0000256" key="1">
    <source>
        <dbReference type="ARBA" id="ARBA00004141"/>
    </source>
</evidence>
<name>A0ABM1BVS0_LIMPO</name>
<evidence type="ECO:0000256" key="5">
    <source>
        <dbReference type="SAM" id="Phobius"/>
    </source>
</evidence>
<dbReference type="PANTHER" id="PTHR21284:SF6">
    <property type="entry name" value="SINUOUS"/>
    <property type="match status" value="1"/>
</dbReference>
<comment type="subcellular location">
    <subcellularLocation>
        <location evidence="1">Membrane</location>
        <topology evidence="1">Multi-pass membrane protein</topology>
    </subcellularLocation>
</comment>
<dbReference type="RefSeq" id="XP_013789618.1">
    <property type="nucleotide sequence ID" value="XM_013934164.2"/>
</dbReference>
<dbReference type="InterPro" id="IPR004031">
    <property type="entry name" value="PMP22/EMP/MP20/Claudin"/>
</dbReference>